<feature type="compositionally biased region" description="Basic and acidic residues" evidence="11">
    <location>
        <begin position="29"/>
        <end position="41"/>
    </location>
</feature>
<dbReference type="EMBL" id="JAUZVY010000001">
    <property type="protein sequence ID" value="MDP4528098.1"/>
    <property type="molecule type" value="Genomic_DNA"/>
</dbReference>
<evidence type="ECO:0000256" key="6">
    <source>
        <dbReference type="ARBA" id="ARBA00022692"/>
    </source>
</evidence>
<evidence type="ECO:0000256" key="3">
    <source>
        <dbReference type="ARBA" id="ARBA00022448"/>
    </source>
</evidence>
<comment type="similarity">
    <text evidence="2 10">Belongs to the TonB family.</text>
</comment>
<comment type="caution">
    <text evidence="13">The sequence shown here is derived from an EMBL/GenBank/DDBJ whole genome shotgun (WGS) entry which is preliminary data.</text>
</comment>
<feature type="compositionally biased region" description="Pro residues" evidence="11">
    <location>
        <begin position="57"/>
        <end position="77"/>
    </location>
</feature>
<keyword evidence="4 10" id="KW-1003">Cell membrane</keyword>
<keyword evidence="6" id="KW-0812">Transmembrane</keyword>
<dbReference type="InterPro" id="IPR006260">
    <property type="entry name" value="TonB/TolA_C"/>
</dbReference>
<dbReference type="InterPro" id="IPR003538">
    <property type="entry name" value="TonB"/>
</dbReference>
<keyword evidence="7 10" id="KW-0653">Protein transport</keyword>
<dbReference type="RefSeq" id="WP_228591956.1">
    <property type="nucleotide sequence ID" value="NZ_JAUZVY010000001.1"/>
</dbReference>
<dbReference type="InterPro" id="IPR037682">
    <property type="entry name" value="TonB_C"/>
</dbReference>
<dbReference type="SUPFAM" id="SSF74653">
    <property type="entry name" value="TolA/TonB C-terminal domain"/>
    <property type="match status" value="1"/>
</dbReference>
<dbReference type="PRINTS" id="PR01374">
    <property type="entry name" value="TONBPROTEIN"/>
</dbReference>
<keyword evidence="10" id="KW-0735">Signal-anchor</keyword>
<name>A0ABT9GMA4_9GAMM</name>
<evidence type="ECO:0000256" key="4">
    <source>
        <dbReference type="ARBA" id="ARBA00022475"/>
    </source>
</evidence>
<dbReference type="PANTHER" id="PTHR33446">
    <property type="entry name" value="PROTEIN TONB-RELATED"/>
    <property type="match status" value="1"/>
</dbReference>
<keyword evidence="14" id="KW-1185">Reference proteome</keyword>
<gene>
    <name evidence="13" type="ORF">Q3O59_03520</name>
</gene>
<feature type="domain" description="TonB C-terminal" evidence="12">
    <location>
        <begin position="111"/>
        <end position="206"/>
    </location>
</feature>
<keyword evidence="5 10" id="KW-0997">Cell inner membrane</keyword>
<sequence length="206" mass="22590">MARLLTSLFLGAVVTFLLFLLMATLVKGTGERRADEQERIVIEINTTPPDMDTQVRRPPPPPPPPPPAQPPQQPQTPPEQTDVSGAVGFNMPGLDLGGATGGIGDPSGALMRDGDAQPIVRIEPRYPVQAARDGLQGWVRLSFSIMEDGSVDNVEVIEAEPRRVFDREAIRALRRWRYQPKIVDGRPQQQHGLQVQLDFTLDMAGG</sequence>
<comment type="function">
    <text evidence="10">Interacts with outer membrane receptor proteins that carry out high-affinity binding and energy dependent uptake into the periplasmic space of specific substrates. It could act to transduce energy from the cytoplasmic membrane to specific energy-requiring processes in the outer membrane, resulting in the release into the periplasm of ligands bound by these outer membrane proteins.</text>
</comment>
<keyword evidence="8" id="KW-1133">Transmembrane helix</keyword>
<dbReference type="Proteomes" id="UP001236258">
    <property type="component" value="Unassembled WGS sequence"/>
</dbReference>
<dbReference type="PROSITE" id="PS52015">
    <property type="entry name" value="TONB_CTD"/>
    <property type="match status" value="1"/>
</dbReference>
<dbReference type="Gene3D" id="3.30.2420.10">
    <property type="entry name" value="TonB"/>
    <property type="match status" value="1"/>
</dbReference>
<evidence type="ECO:0000313" key="14">
    <source>
        <dbReference type="Proteomes" id="UP001236258"/>
    </source>
</evidence>
<evidence type="ECO:0000256" key="7">
    <source>
        <dbReference type="ARBA" id="ARBA00022927"/>
    </source>
</evidence>
<dbReference type="Pfam" id="PF03544">
    <property type="entry name" value="TonB_C"/>
    <property type="match status" value="1"/>
</dbReference>
<feature type="compositionally biased region" description="Gly residues" evidence="11">
    <location>
        <begin position="95"/>
        <end position="105"/>
    </location>
</feature>
<comment type="subcellular location">
    <subcellularLocation>
        <location evidence="1 10">Cell inner membrane</location>
        <topology evidence="1 10">Single-pass membrane protein</topology>
        <orientation evidence="1 10">Periplasmic side</orientation>
    </subcellularLocation>
</comment>
<proteinExistence type="inferred from homology"/>
<organism evidence="13 14">
    <name type="scientific">Alkalimonas delamerensis</name>
    <dbReference type="NCBI Taxonomy" id="265981"/>
    <lineage>
        <taxon>Bacteria</taxon>
        <taxon>Pseudomonadati</taxon>
        <taxon>Pseudomonadota</taxon>
        <taxon>Gammaproteobacteria</taxon>
        <taxon>Alkalimonas</taxon>
    </lineage>
</organism>
<evidence type="ECO:0000256" key="1">
    <source>
        <dbReference type="ARBA" id="ARBA00004383"/>
    </source>
</evidence>
<reference evidence="13 14" key="1">
    <citation type="submission" date="2023-08" db="EMBL/GenBank/DDBJ databases">
        <authorList>
            <person name="Joshi A."/>
            <person name="Thite S."/>
        </authorList>
    </citation>
    <scope>NUCLEOTIDE SEQUENCE [LARGE SCALE GENOMIC DNA]</scope>
    <source>
        <strain evidence="13 14">1E1</strain>
    </source>
</reference>
<evidence type="ECO:0000256" key="8">
    <source>
        <dbReference type="ARBA" id="ARBA00022989"/>
    </source>
</evidence>
<accession>A0ABT9GMA4</accession>
<dbReference type="InterPro" id="IPR051045">
    <property type="entry name" value="TonB-dependent_transducer"/>
</dbReference>
<keyword evidence="3 10" id="KW-0813">Transport</keyword>
<evidence type="ECO:0000256" key="10">
    <source>
        <dbReference type="RuleBase" id="RU362123"/>
    </source>
</evidence>
<dbReference type="NCBIfam" id="TIGR01352">
    <property type="entry name" value="tonB_Cterm"/>
    <property type="match status" value="1"/>
</dbReference>
<evidence type="ECO:0000256" key="9">
    <source>
        <dbReference type="ARBA" id="ARBA00023136"/>
    </source>
</evidence>
<evidence type="ECO:0000256" key="11">
    <source>
        <dbReference type="SAM" id="MobiDB-lite"/>
    </source>
</evidence>
<evidence type="ECO:0000256" key="2">
    <source>
        <dbReference type="ARBA" id="ARBA00006555"/>
    </source>
</evidence>
<protein>
    <recommendedName>
        <fullName evidence="10">Protein TonB</fullName>
    </recommendedName>
</protein>
<evidence type="ECO:0000256" key="5">
    <source>
        <dbReference type="ARBA" id="ARBA00022519"/>
    </source>
</evidence>
<evidence type="ECO:0000313" key="13">
    <source>
        <dbReference type="EMBL" id="MDP4528098.1"/>
    </source>
</evidence>
<dbReference type="PANTHER" id="PTHR33446:SF14">
    <property type="entry name" value="PROTEIN TONB"/>
    <property type="match status" value="1"/>
</dbReference>
<evidence type="ECO:0000259" key="12">
    <source>
        <dbReference type="PROSITE" id="PS52015"/>
    </source>
</evidence>
<feature type="region of interest" description="Disordered" evidence="11">
    <location>
        <begin position="29"/>
        <end position="109"/>
    </location>
</feature>
<keyword evidence="9" id="KW-0472">Membrane</keyword>